<dbReference type="PATRIC" id="fig|36847.3.peg.2047"/>
<feature type="compositionally biased region" description="Basic and acidic residues" evidence="4">
    <location>
        <begin position="49"/>
        <end position="70"/>
    </location>
</feature>
<evidence type="ECO:0000256" key="1">
    <source>
        <dbReference type="ARBA" id="ARBA00010541"/>
    </source>
</evidence>
<dbReference type="InterPro" id="IPR036034">
    <property type="entry name" value="PDZ_sf"/>
</dbReference>
<evidence type="ECO:0000256" key="3">
    <source>
        <dbReference type="ARBA" id="ARBA00022801"/>
    </source>
</evidence>
<feature type="transmembrane region" description="Helical" evidence="5">
    <location>
        <begin position="99"/>
        <end position="121"/>
    </location>
</feature>
<dbReference type="Pfam" id="PF13180">
    <property type="entry name" value="PDZ_2"/>
    <property type="match status" value="1"/>
</dbReference>
<evidence type="ECO:0000313" key="8">
    <source>
        <dbReference type="Proteomes" id="UP000070539"/>
    </source>
</evidence>
<dbReference type="Gene3D" id="2.30.42.10">
    <property type="match status" value="1"/>
</dbReference>
<reference evidence="7 8" key="1">
    <citation type="submission" date="2016-01" db="EMBL/GenBank/DDBJ databases">
        <title>Genome sequence of Clostridium neopropionicum X4, DSM-3847.</title>
        <authorList>
            <person name="Poehlein A."/>
            <person name="Beck M.H."/>
            <person name="Bengelsdorf F.R."/>
            <person name="Daniel R."/>
            <person name="Duerre P."/>
        </authorList>
    </citation>
    <scope>NUCLEOTIDE SEQUENCE [LARGE SCALE GENOMIC DNA]</scope>
    <source>
        <strain evidence="7 8">DSM-3847</strain>
    </source>
</reference>
<dbReference type="PANTHER" id="PTHR43343">
    <property type="entry name" value="PEPTIDASE S12"/>
    <property type="match status" value="1"/>
</dbReference>
<dbReference type="EMBL" id="LRVM01000005">
    <property type="protein sequence ID" value="KXL52722.1"/>
    <property type="molecule type" value="Genomic_DNA"/>
</dbReference>
<dbReference type="OrthoDB" id="9758917at2"/>
<dbReference type="GO" id="GO:0004252">
    <property type="term" value="F:serine-type endopeptidase activity"/>
    <property type="evidence" value="ECO:0007669"/>
    <property type="project" value="InterPro"/>
</dbReference>
<feature type="region of interest" description="Disordered" evidence="4">
    <location>
        <begin position="40"/>
        <end position="70"/>
    </location>
</feature>
<dbReference type="PROSITE" id="PS50106">
    <property type="entry name" value="PDZ"/>
    <property type="match status" value="1"/>
</dbReference>
<gene>
    <name evidence="7" type="primary">htrB</name>
    <name evidence="7" type="ORF">CLNEO_17430</name>
</gene>
<dbReference type="InterPro" id="IPR009003">
    <property type="entry name" value="Peptidase_S1_PA"/>
</dbReference>
<dbReference type="InterPro" id="IPR001478">
    <property type="entry name" value="PDZ"/>
</dbReference>
<evidence type="ECO:0000256" key="5">
    <source>
        <dbReference type="SAM" id="Phobius"/>
    </source>
</evidence>
<dbReference type="AlphaFoldDB" id="A0A136WDX5"/>
<evidence type="ECO:0000313" key="7">
    <source>
        <dbReference type="EMBL" id="KXL52722.1"/>
    </source>
</evidence>
<dbReference type="STRING" id="36847.CLNEO_17430"/>
<keyword evidence="2 7" id="KW-0645">Protease</keyword>
<dbReference type="SMART" id="SM00228">
    <property type="entry name" value="PDZ"/>
    <property type="match status" value="1"/>
</dbReference>
<dbReference type="SUPFAM" id="SSF50156">
    <property type="entry name" value="PDZ domain-like"/>
    <property type="match status" value="1"/>
</dbReference>
<keyword evidence="5" id="KW-1133">Transmembrane helix</keyword>
<dbReference type="GO" id="GO:0006508">
    <property type="term" value="P:proteolysis"/>
    <property type="evidence" value="ECO:0007669"/>
    <property type="project" value="UniProtKB-KW"/>
</dbReference>
<protein>
    <submittedName>
        <fullName evidence="7">Serine protease Do-like HtrB</fullName>
        <ecNumber evidence="7">3.4.21.107</ecNumber>
    </submittedName>
</protein>
<dbReference type="InterPro" id="IPR001940">
    <property type="entry name" value="Peptidase_S1C"/>
</dbReference>
<dbReference type="EC" id="3.4.21.107" evidence="7"/>
<keyword evidence="5" id="KW-0472">Membrane</keyword>
<keyword evidence="3 7" id="KW-0378">Hydrolase</keyword>
<dbReference type="InterPro" id="IPR043504">
    <property type="entry name" value="Peptidase_S1_PA_chymotrypsin"/>
</dbReference>
<dbReference type="SUPFAM" id="SSF50494">
    <property type="entry name" value="Trypsin-like serine proteases"/>
    <property type="match status" value="1"/>
</dbReference>
<comment type="caution">
    <text evidence="7">The sequence shown here is derived from an EMBL/GenBank/DDBJ whole genome shotgun (WGS) entry which is preliminary data.</text>
</comment>
<comment type="similarity">
    <text evidence="1">Belongs to the peptidase S1C family.</text>
</comment>
<evidence type="ECO:0000256" key="4">
    <source>
        <dbReference type="SAM" id="MobiDB-lite"/>
    </source>
</evidence>
<dbReference type="PRINTS" id="PR00834">
    <property type="entry name" value="PROTEASES2C"/>
</dbReference>
<dbReference type="PANTHER" id="PTHR43343:SF3">
    <property type="entry name" value="PROTEASE DO-LIKE 8, CHLOROPLASTIC"/>
    <property type="match status" value="1"/>
</dbReference>
<dbReference type="Pfam" id="PF13365">
    <property type="entry name" value="Trypsin_2"/>
    <property type="match status" value="1"/>
</dbReference>
<dbReference type="Proteomes" id="UP000070539">
    <property type="component" value="Unassembled WGS sequence"/>
</dbReference>
<feature type="domain" description="PDZ" evidence="6">
    <location>
        <begin position="377"/>
        <end position="427"/>
    </location>
</feature>
<sequence length="468" mass="49625">MFENEDMNLNNINPEKDDFYRKDEQMDKEAMPEVVEGFTQECSLEEENQTSKDDGLAEGDSFHNRQDKTDICEGPSIREYRYEEQVKKTPKKKRNWGRFIAACLIVSVAGGASMGAGYGAVKYYFNDEPAVTKTPVVAQKVSTNTAGMSAVDIIKSVKPSVVSISTKATGTAQYFGSFSVPYESNGMGSGVIFYSDDEKVAIATNNHVVDGATSIFITFDGDVNVPAKVVGTKSESDLAVITVSWDDLKSAGVKQISVATFGDSDSLEVGDSVIAIGNAMGMGLSATDGMVSMTEQTINVEGNQLTVLQTSAAINGGNSGGPLVNNAGEVIGINTAKYNSSMAEGMGYAIPSNVISPVIQDLLENGTQPKPHIGIKGTSITTENAELYKLPVGALIMEVAEGGPAEEAGIMVGDIITAFNGKTVMDMDSLIEVVGETKVGDTIDVHVVRNGETGHDLKLVIADKNSIN</sequence>
<name>A0A136WDX5_9FIRM</name>
<proteinExistence type="inferred from homology"/>
<dbReference type="InterPro" id="IPR051201">
    <property type="entry name" value="Chloro_Bact_Ser_Proteases"/>
</dbReference>
<evidence type="ECO:0000259" key="6">
    <source>
        <dbReference type="PROSITE" id="PS50106"/>
    </source>
</evidence>
<keyword evidence="8" id="KW-1185">Reference proteome</keyword>
<dbReference type="Gene3D" id="2.40.10.10">
    <property type="entry name" value="Trypsin-like serine proteases"/>
    <property type="match status" value="2"/>
</dbReference>
<accession>A0A136WDX5</accession>
<organism evidence="7 8">
    <name type="scientific">Anaerotignum neopropionicum</name>
    <dbReference type="NCBI Taxonomy" id="36847"/>
    <lineage>
        <taxon>Bacteria</taxon>
        <taxon>Bacillati</taxon>
        <taxon>Bacillota</taxon>
        <taxon>Clostridia</taxon>
        <taxon>Lachnospirales</taxon>
        <taxon>Anaerotignaceae</taxon>
        <taxon>Anaerotignum</taxon>
    </lineage>
</organism>
<keyword evidence="5" id="KW-0812">Transmembrane</keyword>
<evidence type="ECO:0000256" key="2">
    <source>
        <dbReference type="ARBA" id="ARBA00022670"/>
    </source>
</evidence>
<dbReference type="RefSeq" id="WP_066087566.1">
    <property type="nucleotide sequence ID" value="NZ_LRVM01000005.1"/>
</dbReference>